<evidence type="ECO:0000313" key="14">
    <source>
        <dbReference type="EMBL" id="VEG13523.1"/>
    </source>
</evidence>
<proteinExistence type="inferred from homology"/>
<evidence type="ECO:0000256" key="12">
    <source>
        <dbReference type="ARBA" id="ARBA00029757"/>
    </source>
</evidence>
<evidence type="ECO:0000256" key="4">
    <source>
        <dbReference type="ARBA" id="ARBA00016436"/>
    </source>
</evidence>
<dbReference type="RefSeq" id="WP_126331143.1">
    <property type="nucleotide sequence ID" value="NZ_LR134343.1"/>
</dbReference>
<evidence type="ECO:0000256" key="9">
    <source>
        <dbReference type="ARBA" id="ARBA00022777"/>
    </source>
</evidence>
<dbReference type="KEGG" id="mcun:NCTC10297_01488"/>
<evidence type="ECO:0000256" key="2">
    <source>
        <dbReference type="ARBA" id="ARBA00004870"/>
    </source>
</evidence>
<dbReference type="Pfam" id="PF02606">
    <property type="entry name" value="LpxK"/>
    <property type="match status" value="1"/>
</dbReference>
<dbReference type="InterPro" id="IPR027417">
    <property type="entry name" value="P-loop_NTPase"/>
</dbReference>
<name>A0A3S4RLK3_9GAMM</name>
<evidence type="ECO:0000256" key="5">
    <source>
        <dbReference type="ARBA" id="ARBA00022516"/>
    </source>
</evidence>
<comment type="catalytic activity">
    <reaction evidence="13">
        <text>a lipid A disaccharide + ATP = a lipid IVA + ADP + H(+)</text>
        <dbReference type="Rhea" id="RHEA:67840"/>
        <dbReference type="ChEBI" id="CHEBI:15378"/>
        <dbReference type="ChEBI" id="CHEBI:30616"/>
        <dbReference type="ChEBI" id="CHEBI:176343"/>
        <dbReference type="ChEBI" id="CHEBI:176425"/>
        <dbReference type="ChEBI" id="CHEBI:456216"/>
        <dbReference type="EC" id="2.7.1.130"/>
    </reaction>
</comment>
<dbReference type="EC" id="2.7.1.130" evidence="3 13"/>
<evidence type="ECO:0000256" key="8">
    <source>
        <dbReference type="ARBA" id="ARBA00022741"/>
    </source>
</evidence>
<dbReference type="Proteomes" id="UP000274100">
    <property type="component" value="Chromosome"/>
</dbReference>
<organism evidence="14 15">
    <name type="scientific">Moraxella cuniculi</name>
    <dbReference type="NCBI Taxonomy" id="34061"/>
    <lineage>
        <taxon>Bacteria</taxon>
        <taxon>Pseudomonadati</taxon>
        <taxon>Pseudomonadota</taxon>
        <taxon>Gammaproteobacteria</taxon>
        <taxon>Moraxellales</taxon>
        <taxon>Moraxellaceae</taxon>
        <taxon>Moraxella</taxon>
    </lineage>
</organism>
<dbReference type="InterPro" id="IPR003758">
    <property type="entry name" value="LpxK"/>
</dbReference>
<evidence type="ECO:0000256" key="3">
    <source>
        <dbReference type="ARBA" id="ARBA00012071"/>
    </source>
</evidence>
<dbReference type="HAMAP" id="MF_00409">
    <property type="entry name" value="LpxK"/>
    <property type="match status" value="1"/>
</dbReference>
<dbReference type="GO" id="GO:0009245">
    <property type="term" value="P:lipid A biosynthetic process"/>
    <property type="evidence" value="ECO:0007669"/>
    <property type="project" value="UniProtKB-UniRule"/>
</dbReference>
<dbReference type="EMBL" id="LR134343">
    <property type="protein sequence ID" value="VEG13523.1"/>
    <property type="molecule type" value="Genomic_DNA"/>
</dbReference>
<evidence type="ECO:0000256" key="10">
    <source>
        <dbReference type="ARBA" id="ARBA00022840"/>
    </source>
</evidence>
<evidence type="ECO:0000256" key="1">
    <source>
        <dbReference type="ARBA" id="ARBA00002274"/>
    </source>
</evidence>
<dbReference type="PANTHER" id="PTHR42724:SF1">
    <property type="entry name" value="TETRAACYLDISACCHARIDE 4'-KINASE, MITOCHONDRIAL-RELATED"/>
    <property type="match status" value="1"/>
</dbReference>
<dbReference type="SUPFAM" id="SSF52540">
    <property type="entry name" value="P-loop containing nucleoside triphosphate hydrolases"/>
    <property type="match status" value="1"/>
</dbReference>
<evidence type="ECO:0000256" key="11">
    <source>
        <dbReference type="ARBA" id="ARBA00023098"/>
    </source>
</evidence>
<keyword evidence="6 13" id="KW-0441">Lipid A biosynthesis</keyword>
<comment type="pathway">
    <text evidence="2 13">Glycolipid biosynthesis; lipid IV(A) biosynthesis; lipid IV(A) from (3R)-3-hydroxytetradecanoyl-[acyl-carrier-protein] and UDP-N-acetyl-alpha-D-glucosamine: step 6/6.</text>
</comment>
<dbReference type="UniPathway" id="UPA00359">
    <property type="reaction ID" value="UER00482"/>
</dbReference>
<accession>A0A3S4RLK3</accession>
<dbReference type="NCBIfam" id="TIGR00682">
    <property type="entry name" value="lpxK"/>
    <property type="match status" value="1"/>
</dbReference>
<feature type="binding site" evidence="13">
    <location>
        <begin position="61"/>
        <end position="68"/>
    </location>
    <ligand>
        <name>ATP</name>
        <dbReference type="ChEBI" id="CHEBI:30616"/>
    </ligand>
</feature>
<evidence type="ECO:0000256" key="7">
    <source>
        <dbReference type="ARBA" id="ARBA00022679"/>
    </source>
</evidence>
<reference evidence="14 15" key="1">
    <citation type="submission" date="2018-12" db="EMBL/GenBank/DDBJ databases">
        <authorList>
            <consortium name="Pathogen Informatics"/>
        </authorList>
    </citation>
    <scope>NUCLEOTIDE SEQUENCE [LARGE SCALE GENOMIC DNA]</scope>
    <source>
        <strain evidence="14 15">NCTC10297</strain>
    </source>
</reference>
<dbReference type="OrthoDB" id="9766423at2"/>
<comment type="function">
    <text evidence="1 13">Transfers the gamma-phosphate of ATP to the 4'-position of a tetraacyldisaccharide 1-phosphate intermediate (termed DS-1-P) to form tetraacyldisaccharide 1,4'-bis-phosphate (lipid IVA).</text>
</comment>
<keyword evidence="10 13" id="KW-0067">ATP-binding</keyword>
<comment type="similarity">
    <text evidence="13">Belongs to the LpxK family.</text>
</comment>
<evidence type="ECO:0000313" key="15">
    <source>
        <dbReference type="Proteomes" id="UP000274100"/>
    </source>
</evidence>
<sequence>MKKAELILTQAWQRQASWLIGLAPLSWLYHAISRLRKWLYQSGKLPVYRASVPVLVVGNITVGGSGKTPLIIALVEYLLTQGVQVAVISRGYGGDTKTMPRLVLPTSTPHEVGDEPCLIVQSLAAKGHMLPMAVGANRAATIDLLLASFPHIRLIVSDDGLQHYALARDEEWIVVDTMRGFGNGKLLPQGFLREPINRLEGAMVVYHHANKTKPASDNQPTMVLQAGKLVALQPSNQPPPQVGSAVYAVSGIGYPARFFRTLTELGFDVVERPFGDHHDFTIDDLMGLDKLPIITTSKDAVKLRLLAQDNPLPIFANIWVLPVEAKLSQAVYQAADLLMTKYCPTSPSDEMVHEY</sequence>
<dbReference type="GO" id="GO:0009244">
    <property type="term" value="P:lipopolysaccharide core region biosynthetic process"/>
    <property type="evidence" value="ECO:0007669"/>
    <property type="project" value="TreeGrafter"/>
</dbReference>
<keyword evidence="9 13" id="KW-0418">Kinase</keyword>
<keyword evidence="8 13" id="KW-0547">Nucleotide-binding</keyword>
<keyword evidence="7 13" id="KW-0808">Transferase</keyword>
<evidence type="ECO:0000256" key="6">
    <source>
        <dbReference type="ARBA" id="ARBA00022556"/>
    </source>
</evidence>
<dbReference type="GO" id="GO:0005886">
    <property type="term" value="C:plasma membrane"/>
    <property type="evidence" value="ECO:0007669"/>
    <property type="project" value="TreeGrafter"/>
</dbReference>
<keyword evidence="5 13" id="KW-0444">Lipid biosynthesis</keyword>
<protein>
    <recommendedName>
        <fullName evidence="4 13">Tetraacyldisaccharide 4'-kinase</fullName>
        <ecNumber evidence="3 13">2.7.1.130</ecNumber>
    </recommendedName>
    <alternativeName>
        <fullName evidence="12 13">Lipid A 4'-kinase</fullName>
    </alternativeName>
</protein>
<dbReference type="AlphaFoldDB" id="A0A3S4RLK3"/>
<gene>
    <name evidence="13 14" type="primary">lpxK</name>
    <name evidence="14" type="ORF">NCTC10297_01488</name>
</gene>
<keyword evidence="11 13" id="KW-0443">Lipid metabolism</keyword>
<dbReference type="GO" id="GO:0005524">
    <property type="term" value="F:ATP binding"/>
    <property type="evidence" value="ECO:0007669"/>
    <property type="project" value="UniProtKB-UniRule"/>
</dbReference>
<evidence type="ECO:0000256" key="13">
    <source>
        <dbReference type="HAMAP-Rule" id="MF_00409"/>
    </source>
</evidence>
<dbReference type="GO" id="GO:0009029">
    <property type="term" value="F:lipid-A 4'-kinase activity"/>
    <property type="evidence" value="ECO:0007669"/>
    <property type="project" value="UniProtKB-UniRule"/>
</dbReference>
<dbReference type="PANTHER" id="PTHR42724">
    <property type="entry name" value="TETRAACYLDISACCHARIDE 4'-KINASE"/>
    <property type="match status" value="1"/>
</dbReference>